<organism evidence="1 2">
    <name type="scientific">Paraburkholderia ribeironis</name>
    <dbReference type="NCBI Taxonomy" id="1247936"/>
    <lineage>
        <taxon>Bacteria</taxon>
        <taxon>Pseudomonadati</taxon>
        <taxon>Pseudomonadota</taxon>
        <taxon>Betaproteobacteria</taxon>
        <taxon>Burkholderiales</taxon>
        <taxon>Burkholderiaceae</taxon>
        <taxon>Paraburkholderia</taxon>
    </lineage>
</organism>
<evidence type="ECO:0000313" key="1">
    <source>
        <dbReference type="EMBL" id="SIT48370.1"/>
    </source>
</evidence>
<evidence type="ECO:0000313" key="2">
    <source>
        <dbReference type="Proteomes" id="UP000187012"/>
    </source>
</evidence>
<sequence length="56" mass="5750">MGSILRGHQHLRVHQILPVLFGGGADVLFLVSRGGVIEPGMGGVMEPAEAGSGANR</sequence>
<reference evidence="1 2" key="1">
    <citation type="submission" date="2016-12" db="EMBL/GenBank/DDBJ databases">
        <authorList>
            <person name="Song W.-J."/>
            <person name="Kurnit D.M."/>
        </authorList>
    </citation>
    <scope>NUCLEOTIDE SEQUENCE [LARGE SCALE GENOMIC DNA]</scope>
    <source>
        <strain evidence="1 2">STM7296</strain>
    </source>
</reference>
<dbReference type="Proteomes" id="UP000187012">
    <property type="component" value="Unassembled WGS sequence"/>
</dbReference>
<accession>A0A1N7SLX0</accession>
<gene>
    <name evidence="1" type="ORF">BN2475_990003</name>
</gene>
<protein>
    <submittedName>
        <fullName evidence="1">Uncharacterized protein</fullName>
    </submittedName>
</protein>
<name>A0A1N7SLX0_9BURK</name>
<proteinExistence type="predicted"/>
<dbReference type="EMBL" id="CYGX02000099">
    <property type="protein sequence ID" value="SIT48370.1"/>
    <property type="molecule type" value="Genomic_DNA"/>
</dbReference>
<keyword evidence="2" id="KW-1185">Reference proteome</keyword>
<dbReference type="AlphaFoldDB" id="A0A1N7SLX0"/>